<organism evidence="1 2">
    <name type="scientific">Glycine soja</name>
    <name type="common">Wild soybean</name>
    <dbReference type="NCBI Taxonomy" id="3848"/>
    <lineage>
        <taxon>Eukaryota</taxon>
        <taxon>Viridiplantae</taxon>
        <taxon>Streptophyta</taxon>
        <taxon>Embryophyta</taxon>
        <taxon>Tracheophyta</taxon>
        <taxon>Spermatophyta</taxon>
        <taxon>Magnoliopsida</taxon>
        <taxon>eudicotyledons</taxon>
        <taxon>Gunneridae</taxon>
        <taxon>Pentapetalae</taxon>
        <taxon>rosids</taxon>
        <taxon>fabids</taxon>
        <taxon>Fabales</taxon>
        <taxon>Fabaceae</taxon>
        <taxon>Papilionoideae</taxon>
        <taxon>50 kb inversion clade</taxon>
        <taxon>NPAAA clade</taxon>
        <taxon>indigoferoid/millettioid clade</taxon>
        <taxon>Phaseoleae</taxon>
        <taxon>Glycine</taxon>
        <taxon>Glycine subgen. Soja</taxon>
    </lineage>
</organism>
<accession>A0A445F0K3</accession>
<dbReference type="EMBL" id="QZWG01000020">
    <property type="protein sequence ID" value="RZB42341.1"/>
    <property type="molecule type" value="Genomic_DNA"/>
</dbReference>
<name>A0A445F0K3_GLYSO</name>
<dbReference type="Proteomes" id="UP000289340">
    <property type="component" value="Chromosome 20"/>
</dbReference>
<evidence type="ECO:0000313" key="1">
    <source>
        <dbReference type="EMBL" id="RZB42341.1"/>
    </source>
</evidence>
<keyword evidence="2" id="KW-1185">Reference proteome</keyword>
<gene>
    <name evidence="1" type="ORF">D0Y65_053074</name>
</gene>
<protein>
    <recommendedName>
        <fullName evidence="3">Reverse transcriptase domain-containing protein</fullName>
    </recommendedName>
</protein>
<reference evidence="1 2" key="1">
    <citation type="submission" date="2018-09" db="EMBL/GenBank/DDBJ databases">
        <title>A high-quality reference genome of wild soybean provides a powerful tool to mine soybean genomes.</title>
        <authorList>
            <person name="Xie M."/>
            <person name="Chung C.Y.L."/>
            <person name="Li M.-W."/>
            <person name="Wong F.-L."/>
            <person name="Chan T.-F."/>
            <person name="Lam H.-M."/>
        </authorList>
    </citation>
    <scope>NUCLEOTIDE SEQUENCE [LARGE SCALE GENOMIC DNA]</scope>
    <source>
        <strain evidence="2">cv. W05</strain>
        <tissue evidence="1">Hypocotyl of etiolated seedlings</tissue>
    </source>
</reference>
<sequence length="429" mass="49066">MKSVTKPVSPQLLLTYFSLTAELDIDFVHEKVVFKDLAVQHVPATAQIADILTKRLWDILEAFGFYPLDRDDISFSLIDSVSQVVTFSMNKRHLAWGYGICKHVGWHRSFGFPYFGKTVYVEENVVDGGHVRKRLDRCLAHVDWGIAFPHAIVEILAPHNIDHNLLLLSCSKFKSNSVRSFQFRAHPDFNELISECGQGLMGMLFQSWPRDTKFFLVQVVIRRWRNRVISLQIDGIWVDYDEVFKKEANSFSKKLLQSTVACTPQSLILWRRWFSSFFISKVSDVIAQEVWELVAYAHETGNINPALAETIIVPIPKVDGPTNLKEFQPISLCNVLFKLILKKVEDKLWEPVKICPQAPPISHLFFTDDCLLFTKATPKDDFTIRVGKGDVSLWFDKWLEEGCLGGSVDVINNIQDSQLRLKDAYVDGV</sequence>
<proteinExistence type="predicted"/>
<evidence type="ECO:0008006" key="3">
    <source>
        <dbReference type="Google" id="ProtNLM"/>
    </source>
</evidence>
<evidence type="ECO:0000313" key="2">
    <source>
        <dbReference type="Proteomes" id="UP000289340"/>
    </source>
</evidence>
<comment type="caution">
    <text evidence="1">The sequence shown here is derived from an EMBL/GenBank/DDBJ whole genome shotgun (WGS) entry which is preliminary data.</text>
</comment>
<dbReference type="AlphaFoldDB" id="A0A445F0K3"/>